<organism evidence="1 2">
    <name type="scientific">Carnobacterium divergens</name>
    <name type="common">Lactobacillus divergens</name>
    <dbReference type="NCBI Taxonomy" id="2748"/>
    <lineage>
        <taxon>Bacteria</taxon>
        <taxon>Bacillati</taxon>
        <taxon>Bacillota</taxon>
        <taxon>Bacilli</taxon>
        <taxon>Lactobacillales</taxon>
        <taxon>Carnobacteriaceae</taxon>
        <taxon>Carnobacterium</taxon>
    </lineage>
</organism>
<dbReference type="RefSeq" id="WP_109841668.1">
    <property type="nucleotide sequence ID" value="NZ_CBCPJX010000005.1"/>
</dbReference>
<evidence type="ECO:0008006" key="3">
    <source>
        <dbReference type="Google" id="ProtNLM"/>
    </source>
</evidence>
<sequence>MHPIDSIAKKYNVTKYSISKIGNISQTGISSAIERNQTIDNFKVKTIIAISKAINKTPGETLDELLNFEEHLKNEK</sequence>
<name>A0A2R8A0J4_CARDV</name>
<reference evidence="1 2" key="1">
    <citation type="journal article" date="2018" name="Int. J. Food Microbiol.">
        <title>Growth of Carnobacterium spp. isolated from chilled vacuum-packaged meat under relevant acidic conditions.</title>
        <authorList>
            <person name="Zhang P."/>
            <person name="Badoni M."/>
            <person name="Ganzle M."/>
            <person name="Yang X."/>
        </authorList>
    </citation>
    <scope>NUCLEOTIDE SEQUENCE [LARGE SCALE GENOMIC DNA]</scope>
    <source>
        <strain evidence="1 2">B2</strain>
    </source>
</reference>
<comment type="caution">
    <text evidence="1">The sequence shown here is derived from an EMBL/GenBank/DDBJ whole genome shotgun (WGS) entry which is preliminary data.</text>
</comment>
<dbReference type="Proteomes" id="UP000297938">
    <property type="component" value="Unassembled WGS sequence"/>
</dbReference>
<protein>
    <recommendedName>
        <fullName evidence="3">HTH cro/C1-type domain-containing protein</fullName>
    </recommendedName>
</protein>
<dbReference type="EMBL" id="NRPP01000003">
    <property type="protein sequence ID" value="TFJ29442.1"/>
    <property type="molecule type" value="Genomic_DNA"/>
</dbReference>
<evidence type="ECO:0000313" key="1">
    <source>
        <dbReference type="EMBL" id="TFJ29442.1"/>
    </source>
</evidence>
<proteinExistence type="predicted"/>
<accession>A0A2R8A0J4</accession>
<dbReference type="AlphaFoldDB" id="A0A2R8A0J4"/>
<evidence type="ECO:0000313" key="2">
    <source>
        <dbReference type="Proteomes" id="UP000297938"/>
    </source>
</evidence>
<gene>
    <name evidence="1" type="ORF">CKN69_01030</name>
</gene>